<feature type="transmembrane region" description="Helical" evidence="8">
    <location>
        <begin position="214"/>
        <end position="237"/>
    </location>
</feature>
<evidence type="ECO:0000256" key="6">
    <source>
        <dbReference type="RuleBase" id="RU000320"/>
    </source>
</evidence>
<dbReference type="PRINTS" id="PR01434">
    <property type="entry name" value="NADHDHGNASE5"/>
</dbReference>
<feature type="transmembrane region" description="Helical" evidence="8">
    <location>
        <begin position="258"/>
        <end position="282"/>
    </location>
</feature>
<dbReference type="GO" id="GO:0015990">
    <property type="term" value="P:electron transport coupled proton transport"/>
    <property type="evidence" value="ECO:0007669"/>
    <property type="project" value="TreeGrafter"/>
</dbReference>
<comment type="subcellular location">
    <subcellularLocation>
        <location evidence="2">Endomembrane system</location>
        <topology evidence="2">Multi-pass membrane protein</topology>
    </subcellularLocation>
    <subcellularLocation>
        <location evidence="6">Membrane</location>
        <topology evidence="6">Multi-pass membrane protein</topology>
    </subcellularLocation>
</comment>
<evidence type="ECO:0000256" key="5">
    <source>
        <dbReference type="ARBA" id="ARBA00023136"/>
    </source>
</evidence>
<dbReference type="PANTHER" id="PTHR42829">
    <property type="entry name" value="NADH-UBIQUINONE OXIDOREDUCTASE CHAIN 5"/>
    <property type="match status" value="1"/>
</dbReference>
<feature type="transmembrane region" description="Helical" evidence="8">
    <location>
        <begin position="718"/>
        <end position="738"/>
    </location>
</feature>
<feature type="transmembrane region" description="Helical" evidence="8">
    <location>
        <begin position="6"/>
        <end position="23"/>
    </location>
</feature>
<gene>
    <name evidence="11" type="primary">nuoL</name>
    <name evidence="11" type="ORF">JO391_05890</name>
</gene>
<evidence type="ECO:0000259" key="10">
    <source>
        <dbReference type="Pfam" id="PF00662"/>
    </source>
</evidence>
<keyword evidence="4 8" id="KW-1133">Transmembrane helix</keyword>
<dbReference type="GO" id="GO:0016020">
    <property type="term" value="C:membrane"/>
    <property type="evidence" value="ECO:0007669"/>
    <property type="project" value="UniProtKB-SubCell"/>
</dbReference>
<feature type="transmembrane region" description="Helical" evidence="8">
    <location>
        <begin position="118"/>
        <end position="135"/>
    </location>
</feature>
<dbReference type="EMBL" id="CP069370">
    <property type="protein sequence ID" value="QYZ71041.1"/>
    <property type="molecule type" value="Genomic_DNA"/>
</dbReference>
<keyword evidence="5 8" id="KW-0472">Membrane</keyword>
<dbReference type="AlphaFoldDB" id="A0A8G0ZTC1"/>
<feature type="transmembrane region" description="Helical" evidence="8">
    <location>
        <begin position="316"/>
        <end position="338"/>
    </location>
</feature>
<sequence length="743" mass="80966">MPTIILFAPLVGALICGFGWKLIGERTGQIFATSLVFLGALLSWILFLSPTGPTEHHEILRWIESGSLSTSWGIRLDRLTLIMLVVVNTVSALVHLYSFGYMAHDDNWHEGEHYKARFFAYLSFFTFAMLMLVTSDNLVQMFFGWEGVGVASYLLIGFYYRKPSANAAAIKAFVVNRVGDFGFALGIFALFFLVDSIRFDDIFAAAPTLAQTEITFLWTSWNAANLIGVLLFIGAMGKSAQLFLHTWLPDAMEGPTPVSALIHAATMVTAGVFLVCRMSPLYEFAPDAKTMIVVIGGMTAFFAATVGLVQNDIKRVIAYSTCSQLGYMFVAAGVGVYSVAMFHLFTHAFFKAMLFLGAGSVIHATHHEQDMRNYGGLRKHIPLTFWAMMIGTLAITGVGIPLTNIGFAGFLSKDAIIESAWAGAYPAYILLVVAACFTSFYSWRLMFMTFYGTSRANGHGHDAHGDDAHGHDAHGHDDHGHGDHTPHESPLVMLIPLGVLSLGAIFAGMLWYGVFFGDEAKMRTWFGMPPAVEHAAEGGEHATEGTDHAAATATEGEATPADAHATTATEGEAAPTDTHAAATAEDHGVVGAAPEGAIFMGPDNHIIHAAHEAPVLVKVSPFIAMLIGFAIAWLFYIRRPDLPAKLAEQQRPLYLFLLNKWYFDELYDWVFVRPAKWLGNFLWKKGDGAVIDGTINGVAMGIVPFFTRLAGRAQSGYLFHYAFAMVLGITLLVLWMTLAGGAH</sequence>
<dbReference type="InterPro" id="IPR001516">
    <property type="entry name" value="Proton_antipo_N"/>
</dbReference>
<name>A0A8G0ZTC1_9RHOB</name>
<feature type="domain" description="NADH-Ubiquinone oxidoreductase (complex I) chain 5 N-terminal" evidence="10">
    <location>
        <begin position="62"/>
        <end position="109"/>
    </location>
</feature>
<evidence type="ECO:0000259" key="9">
    <source>
        <dbReference type="Pfam" id="PF00361"/>
    </source>
</evidence>
<feature type="transmembrane region" description="Helical" evidence="8">
    <location>
        <begin position="79"/>
        <end position="97"/>
    </location>
</feature>
<dbReference type="PANTHER" id="PTHR42829:SF2">
    <property type="entry name" value="NADH-UBIQUINONE OXIDOREDUCTASE CHAIN 5"/>
    <property type="match status" value="1"/>
</dbReference>
<evidence type="ECO:0000256" key="7">
    <source>
        <dbReference type="SAM" id="MobiDB-lite"/>
    </source>
</evidence>
<feature type="transmembrane region" description="Helical" evidence="8">
    <location>
        <begin position="385"/>
        <end position="411"/>
    </location>
</feature>
<accession>A0A8G0ZTC1</accession>
<dbReference type="Proteomes" id="UP000826300">
    <property type="component" value="Chromosome"/>
</dbReference>
<evidence type="ECO:0000256" key="8">
    <source>
        <dbReference type="SAM" id="Phobius"/>
    </source>
</evidence>
<keyword evidence="3 6" id="KW-0812">Transmembrane</keyword>
<protein>
    <submittedName>
        <fullName evidence="11">NADH-quinone oxidoreductase subunit L</fullName>
    </submittedName>
</protein>
<feature type="transmembrane region" description="Helical" evidence="8">
    <location>
        <begin position="491"/>
        <end position="514"/>
    </location>
</feature>
<evidence type="ECO:0000256" key="4">
    <source>
        <dbReference type="ARBA" id="ARBA00022989"/>
    </source>
</evidence>
<dbReference type="PRINTS" id="PR01435">
    <property type="entry name" value="NPOXDRDTASE5"/>
</dbReference>
<proteinExistence type="predicted"/>
<dbReference type="GO" id="GO:0042773">
    <property type="term" value="P:ATP synthesis coupled electron transport"/>
    <property type="evidence" value="ECO:0007669"/>
    <property type="project" value="InterPro"/>
</dbReference>
<dbReference type="GO" id="GO:0012505">
    <property type="term" value="C:endomembrane system"/>
    <property type="evidence" value="ECO:0007669"/>
    <property type="project" value="UniProtKB-SubCell"/>
</dbReference>
<feature type="transmembrane region" description="Helical" evidence="8">
    <location>
        <begin position="619"/>
        <end position="637"/>
    </location>
</feature>
<dbReference type="Gene3D" id="1.20.5.2700">
    <property type="match status" value="1"/>
</dbReference>
<evidence type="ECO:0000313" key="11">
    <source>
        <dbReference type="EMBL" id="QYZ71041.1"/>
    </source>
</evidence>
<feature type="region of interest" description="Disordered" evidence="7">
    <location>
        <begin position="461"/>
        <end position="485"/>
    </location>
</feature>
<organism evidence="11 12">
    <name type="scientific">Neotabrizicola shimadae</name>
    <dbReference type="NCBI Taxonomy" id="2807096"/>
    <lineage>
        <taxon>Bacteria</taxon>
        <taxon>Pseudomonadati</taxon>
        <taxon>Pseudomonadota</taxon>
        <taxon>Alphaproteobacteria</taxon>
        <taxon>Rhodobacterales</taxon>
        <taxon>Paracoccaceae</taxon>
        <taxon>Neotabrizicola</taxon>
    </lineage>
</organism>
<feature type="transmembrane region" description="Helical" evidence="8">
    <location>
        <begin position="30"/>
        <end position="47"/>
    </location>
</feature>
<feature type="transmembrane region" description="Helical" evidence="8">
    <location>
        <begin position="141"/>
        <end position="160"/>
    </location>
</feature>
<feature type="region of interest" description="Disordered" evidence="7">
    <location>
        <begin position="553"/>
        <end position="579"/>
    </location>
</feature>
<dbReference type="GO" id="GO:0003954">
    <property type="term" value="F:NADH dehydrogenase activity"/>
    <property type="evidence" value="ECO:0007669"/>
    <property type="project" value="TreeGrafter"/>
</dbReference>
<evidence type="ECO:0000313" key="12">
    <source>
        <dbReference type="Proteomes" id="UP000826300"/>
    </source>
</evidence>
<dbReference type="InterPro" id="IPR003945">
    <property type="entry name" value="NU5C-like"/>
</dbReference>
<dbReference type="Pfam" id="PF00662">
    <property type="entry name" value="Proton_antipo_N"/>
    <property type="match status" value="1"/>
</dbReference>
<evidence type="ECO:0000256" key="2">
    <source>
        <dbReference type="ARBA" id="ARBA00004127"/>
    </source>
</evidence>
<feature type="domain" description="NADH:quinone oxidoreductase/Mrp antiporter transmembrane" evidence="9">
    <location>
        <begin position="135"/>
        <end position="438"/>
    </location>
</feature>
<dbReference type="NCBIfam" id="TIGR01974">
    <property type="entry name" value="NDH_I_L"/>
    <property type="match status" value="1"/>
</dbReference>
<comment type="function">
    <text evidence="1">NDH-1 shuttles electrons from NADH, via FMN and iron-sulfur (Fe-S) centers, to quinones in the respiratory chain. The immediate electron acceptor for the enzyme in this species is believed to be ubiquinone. Couples the redox reaction to proton translocation (for every two electrons transferred, four hydrogen ions are translocated across the cytoplasmic membrane), and thus conserves the redox energy in a proton gradient.</text>
</comment>
<dbReference type="GO" id="GO:0008137">
    <property type="term" value="F:NADH dehydrogenase (ubiquinone) activity"/>
    <property type="evidence" value="ECO:0007669"/>
    <property type="project" value="InterPro"/>
</dbReference>
<evidence type="ECO:0000256" key="3">
    <source>
        <dbReference type="ARBA" id="ARBA00022692"/>
    </source>
</evidence>
<dbReference type="NCBIfam" id="NF005141">
    <property type="entry name" value="PRK06590.1"/>
    <property type="match status" value="1"/>
</dbReference>
<dbReference type="Pfam" id="PF00361">
    <property type="entry name" value="Proton_antipo_M"/>
    <property type="match status" value="1"/>
</dbReference>
<dbReference type="InterPro" id="IPR001750">
    <property type="entry name" value="ND/Mrp_TM"/>
</dbReference>
<dbReference type="RefSeq" id="WP_220663321.1">
    <property type="nucleotide sequence ID" value="NZ_CP069370.1"/>
</dbReference>
<keyword evidence="12" id="KW-1185">Reference proteome</keyword>
<dbReference type="InterPro" id="IPR018393">
    <property type="entry name" value="NADHpl_OxRdtase_5_subgr"/>
</dbReference>
<dbReference type="KEGG" id="nsm:JO391_05890"/>
<reference evidence="11" key="1">
    <citation type="submission" date="2021-02" db="EMBL/GenBank/DDBJ databases">
        <title>Rhodobacter shimadae sp. nov., an aerobic anoxygenic phototrophic bacterium isolated from a hot spring.</title>
        <authorList>
            <person name="Muramatsu S."/>
            <person name="Haruta S."/>
            <person name="Hirose S."/>
            <person name="Hanada S."/>
        </authorList>
    </citation>
    <scope>NUCLEOTIDE SEQUENCE</scope>
    <source>
        <strain evidence="11">N10</strain>
    </source>
</reference>
<feature type="transmembrane region" description="Helical" evidence="8">
    <location>
        <begin position="288"/>
        <end position="309"/>
    </location>
</feature>
<evidence type="ECO:0000256" key="1">
    <source>
        <dbReference type="ARBA" id="ARBA00002378"/>
    </source>
</evidence>
<feature type="transmembrane region" description="Helical" evidence="8">
    <location>
        <begin position="423"/>
        <end position="443"/>
    </location>
</feature>
<feature type="transmembrane region" description="Helical" evidence="8">
    <location>
        <begin position="172"/>
        <end position="194"/>
    </location>
</feature>